<dbReference type="InParanoid" id="T1HR22"/>
<organism evidence="2 3">
    <name type="scientific">Rhodnius prolixus</name>
    <name type="common">Triatomid bug</name>
    <dbReference type="NCBI Taxonomy" id="13249"/>
    <lineage>
        <taxon>Eukaryota</taxon>
        <taxon>Metazoa</taxon>
        <taxon>Ecdysozoa</taxon>
        <taxon>Arthropoda</taxon>
        <taxon>Hexapoda</taxon>
        <taxon>Insecta</taxon>
        <taxon>Pterygota</taxon>
        <taxon>Neoptera</taxon>
        <taxon>Paraneoptera</taxon>
        <taxon>Hemiptera</taxon>
        <taxon>Heteroptera</taxon>
        <taxon>Panheteroptera</taxon>
        <taxon>Cimicomorpha</taxon>
        <taxon>Reduviidae</taxon>
        <taxon>Triatominae</taxon>
        <taxon>Rhodnius</taxon>
    </lineage>
</organism>
<dbReference type="PANTHER" id="PTHR33395:SF22">
    <property type="entry name" value="REVERSE TRANSCRIPTASE DOMAIN-CONTAINING PROTEIN"/>
    <property type="match status" value="1"/>
</dbReference>
<dbReference type="InterPro" id="IPR005135">
    <property type="entry name" value="Endo/exonuclease/phosphatase"/>
</dbReference>
<reference evidence="2" key="1">
    <citation type="submission" date="2015-05" db="UniProtKB">
        <authorList>
            <consortium name="EnsemblMetazoa"/>
        </authorList>
    </citation>
    <scope>IDENTIFICATION</scope>
</reference>
<dbReference type="Gene3D" id="3.60.10.10">
    <property type="entry name" value="Endonuclease/exonuclease/phosphatase"/>
    <property type="match status" value="1"/>
</dbReference>
<protein>
    <submittedName>
        <fullName evidence="2">Endo/exonuclease/phosphatase domain-containing protein</fullName>
    </submittedName>
</protein>
<dbReference type="Pfam" id="PF03372">
    <property type="entry name" value="Exo_endo_phos"/>
    <property type="match status" value="1"/>
</dbReference>
<dbReference type="Proteomes" id="UP000015103">
    <property type="component" value="Unassembled WGS sequence"/>
</dbReference>
<dbReference type="AlphaFoldDB" id="T1HR22"/>
<dbReference type="PANTHER" id="PTHR33395">
    <property type="entry name" value="TRANSCRIPTASE, PUTATIVE-RELATED-RELATED"/>
    <property type="match status" value="1"/>
</dbReference>
<dbReference type="STRING" id="13249.T1HR22"/>
<feature type="domain" description="Endonuclease/exonuclease/phosphatase" evidence="1">
    <location>
        <begin position="1"/>
        <end position="232"/>
    </location>
</feature>
<dbReference type="GO" id="GO:0007508">
    <property type="term" value="P:larval heart development"/>
    <property type="evidence" value="ECO:0007669"/>
    <property type="project" value="TreeGrafter"/>
</dbReference>
<dbReference type="VEuPathDB" id="VectorBase:RPRC006492"/>
<dbReference type="CDD" id="cd09076">
    <property type="entry name" value="L1-EN"/>
    <property type="match status" value="1"/>
</dbReference>
<sequence length="528" mass="61504">TLNVRTLRGEERLEELETAIENLKWDVIGLAEVRRNESKIIEKRNGDIFMHTAANNGQYGVGFLISNKHRNSILEFREINCRVAVLKVILGETKLITVVQVHVPTAEAADEVKIKFYDELNKLVGSFRRKNNCIIVMGDFNGRIGERSDGEERIMGNYTHGRRNEGGTRIIDFAFSQQFIIANSYFNKNPREKWTWKSPKAQTFEIDYFLISNRSLLKRLEVIKNLNFSSDHRMVRMEVLNDKFKKQRPFKIIKRKQRYITEEKIETYQNKIRIKLQNKSQEDFCKPINVQSKYNRLASLLNDLITAESEITNNKCSKLSVETKDLLEYRKKLKESNNDGVDSLTELNKLIRKNIKEDLQKHRDAIILNTLANNKSTKQIRRELSMGKYWTVSLTDETKSTIFNRKEMLSLTTQYFRSLYDCSNDGVVRRFQTRNKDDVPEIMLAEVEEAIKTLKLNKSPGPDGLTNELLKAGGEPLYREMCSLFNMILEKEELPEQWRTAKIILLHKKGDKKNLDNYRPISLCSSVA</sequence>
<proteinExistence type="predicted"/>
<dbReference type="GO" id="GO:0003824">
    <property type="term" value="F:catalytic activity"/>
    <property type="evidence" value="ECO:0007669"/>
    <property type="project" value="InterPro"/>
</dbReference>
<evidence type="ECO:0000313" key="2">
    <source>
        <dbReference type="EnsemblMetazoa" id="RPRC006492-PA"/>
    </source>
</evidence>
<dbReference type="HOGENOM" id="CLU_000680_12_2_1"/>
<dbReference type="GO" id="GO:0061343">
    <property type="term" value="P:cell adhesion involved in heart morphogenesis"/>
    <property type="evidence" value="ECO:0007669"/>
    <property type="project" value="TreeGrafter"/>
</dbReference>
<dbReference type="InterPro" id="IPR036691">
    <property type="entry name" value="Endo/exonu/phosph_ase_sf"/>
</dbReference>
<dbReference type="EMBL" id="ACPB03015413">
    <property type="status" value="NOT_ANNOTATED_CDS"/>
    <property type="molecule type" value="Genomic_DNA"/>
</dbReference>
<evidence type="ECO:0000259" key="1">
    <source>
        <dbReference type="Pfam" id="PF03372"/>
    </source>
</evidence>
<accession>T1HR22</accession>
<dbReference type="SUPFAM" id="SSF56219">
    <property type="entry name" value="DNase I-like"/>
    <property type="match status" value="1"/>
</dbReference>
<dbReference type="OMA" id="MEPRNES"/>
<dbReference type="EnsemblMetazoa" id="RPRC006492-RA">
    <property type="protein sequence ID" value="RPRC006492-PA"/>
    <property type="gene ID" value="RPRC006492"/>
</dbReference>
<dbReference type="eggNOG" id="KOG1075">
    <property type="taxonomic scope" value="Eukaryota"/>
</dbReference>
<evidence type="ECO:0000313" key="3">
    <source>
        <dbReference type="Proteomes" id="UP000015103"/>
    </source>
</evidence>
<keyword evidence="3" id="KW-1185">Reference proteome</keyword>
<name>T1HR22_RHOPR</name>
<dbReference type="GO" id="GO:0031012">
    <property type="term" value="C:extracellular matrix"/>
    <property type="evidence" value="ECO:0007669"/>
    <property type="project" value="TreeGrafter"/>
</dbReference>